<dbReference type="PANTHER" id="PTHR30408">
    <property type="entry name" value="TYPE-1 RESTRICTION ENZYME ECOKI SPECIFICITY PROTEIN"/>
    <property type="match status" value="1"/>
</dbReference>
<organism evidence="5 6">
    <name type="scientific">Streptomyces broussonetiae</name>
    <dbReference type="NCBI Taxonomy" id="2686304"/>
    <lineage>
        <taxon>Bacteria</taxon>
        <taxon>Bacillati</taxon>
        <taxon>Actinomycetota</taxon>
        <taxon>Actinomycetes</taxon>
        <taxon>Kitasatosporales</taxon>
        <taxon>Streptomycetaceae</taxon>
        <taxon>Streptomyces</taxon>
    </lineage>
</organism>
<evidence type="ECO:0000256" key="2">
    <source>
        <dbReference type="ARBA" id="ARBA00022747"/>
    </source>
</evidence>
<evidence type="ECO:0000256" key="3">
    <source>
        <dbReference type="ARBA" id="ARBA00023125"/>
    </source>
</evidence>
<protein>
    <recommendedName>
        <fullName evidence="4">Type I restriction modification DNA specificity domain-containing protein</fullName>
    </recommendedName>
</protein>
<dbReference type="PANTHER" id="PTHR30408:SF12">
    <property type="entry name" value="TYPE I RESTRICTION ENZYME MJAVIII SPECIFICITY SUBUNIT"/>
    <property type="match status" value="1"/>
</dbReference>
<dbReference type="CDD" id="cd17259">
    <property type="entry name" value="RMtype1_S_StySKI-TRD2-CR2_like"/>
    <property type="match status" value="1"/>
</dbReference>
<keyword evidence="3" id="KW-0238">DNA-binding</keyword>
<comment type="similarity">
    <text evidence="1">Belongs to the type-I restriction system S methylase family.</text>
</comment>
<dbReference type="KEGG" id="sbro:GQF42_34960"/>
<evidence type="ECO:0000313" key="5">
    <source>
        <dbReference type="EMBL" id="QHA07811.1"/>
    </source>
</evidence>
<accession>A0A6I6NBN2</accession>
<sequence length="406" mass="44877">MSIPDDWIATNVGNSAAFLTGFPFASTKFSQAGVRLIRGSNVKRGVLDWSAEITKYWPINDSSLRAFILREGDIVIAMDGALVGRSFARITSTDLPSFLVQRVARLRGTMVDQNLLYQWIGSHAFARHVDDRKTHTAIPHISPNDIRDFPILIPSSSAEQRRIAEALSDADDLIATLEKTKAKKQAIKQGLMQQLLTGKTRLPGFTKTWSSTTLGALASISRGASPRPIASSRWFDSNSDVRWVRIADVSRSDGRTLRVTTQALSPDGIARSRFLKAGTLIMSIAATVGIPVITGVPTCIHDGFVALENLKADQRFLLYLLKASEATLREAGQSGSQMNVNTDIVRGLAVRLPDDRNEQERIAEVLWDLDDQIFTLERRIVKNWTIKQGMLQQLLTGRTRLPAKGE</sequence>
<dbReference type="CDD" id="cd17283">
    <property type="entry name" value="RMtype1_S_Hpy180ORF7835P_TRD2-CR2_like"/>
    <property type="match status" value="1"/>
</dbReference>
<evidence type="ECO:0000256" key="1">
    <source>
        <dbReference type="ARBA" id="ARBA00010923"/>
    </source>
</evidence>
<evidence type="ECO:0000259" key="4">
    <source>
        <dbReference type="Pfam" id="PF01420"/>
    </source>
</evidence>
<dbReference type="InterPro" id="IPR000055">
    <property type="entry name" value="Restrct_endonuc_typeI_TRD"/>
</dbReference>
<dbReference type="Pfam" id="PF01420">
    <property type="entry name" value="Methylase_S"/>
    <property type="match status" value="2"/>
</dbReference>
<proteinExistence type="inferred from homology"/>
<dbReference type="REBASE" id="373276">
    <property type="entry name" value="S.SspT44ORF34965P"/>
</dbReference>
<dbReference type="Gene3D" id="3.90.220.20">
    <property type="entry name" value="DNA methylase specificity domains"/>
    <property type="match status" value="2"/>
</dbReference>
<dbReference type="Proteomes" id="UP000436138">
    <property type="component" value="Chromosome"/>
</dbReference>
<dbReference type="GO" id="GO:0003677">
    <property type="term" value="F:DNA binding"/>
    <property type="evidence" value="ECO:0007669"/>
    <property type="project" value="UniProtKB-KW"/>
</dbReference>
<dbReference type="GO" id="GO:0009307">
    <property type="term" value="P:DNA restriction-modification system"/>
    <property type="evidence" value="ECO:0007669"/>
    <property type="project" value="UniProtKB-KW"/>
</dbReference>
<feature type="domain" description="Type I restriction modification DNA specificity" evidence="4">
    <location>
        <begin position="208"/>
        <end position="380"/>
    </location>
</feature>
<dbReference type="AlphaFoldDB" id="A0A6I6NBN2"/>
<evidence type="ECO:0000313" key="6">
    <source>
        <dbReference type="Proteomes" id="UP000436138"/>
    </source>
</evidence>
<dbReference type="EMBL" id="CP047020">
    <property type="protein sequence ID" value="QHA07811.1"/>
    <property type="molecule type" value="Genomic_DNA"/>
</dbReference>
<keyword evidence="6" id="KW-1185">Reference proteome</keyword>
<dbReference type="SUPFAM" id="SSF116734">
    <property type="entry name" value="DNA methylase specificity domain"/>
    <property type="match status" value="2"/>
</dbReference>
<keyword evidence="2" id="KW-0680">Restriction system</keyword>
<name>A0A6I6NBN2_9ACTN</name>
<dbReference type="RefSeq" id="WP_158926654.1">
    <property type="nucleotide sequence ID" value="NZ_CP047020.1"/>
</dbReference>
<dbReference type="InterPro" id="IPR044946">
    <property type="entry name" value="Restrct_endonuc_typeI_TRD_sf"/>
</dbReference>
<dbReference type="InterPro" id="IPR052021">
    <property type="entry name" value="Type-I_RS_S_subunit"/>
</dbReference>
<gene>
    <name evidence="5" type="ORF">GQF42_34960</name>
</gene>
<feature type="domain" description="Type I restriction modification DNA specificity" evidence="4">
    <location>
        <begin position="66"/>
        <end position="183"/>
    </location>
</feature>
<dbReference type="Gene3D" id="1.10.287.1120">
    <property type="entry name" value="Bipartite methylase S protein"/>
    <property type="match status" value="1"/>
</dbReference>
<reference evidence="5 6" key="1">
    <citation type="submission" date="2019-12" db="EMBL/GenBank/DDBJ databases">
        <title>Streptomyces sp. strain T44 isolated from rhizosphere soil of Broussonetia papyrifera.</title>
        <authorList>
            <person name="Mo P."/>
        </authorList>
    </citation>
    <scope>NUCLEOTIDE SEQUENCE [LARGE SCALE GENOMIC DNA]</scope>
    <source>
        <strain evidence="5 6">T44</strain>
    </source>
</reference>